<feature type="domain" description="DUF4351" evidence="1">
    <location>
        <begin position="100"/>
        <end position="149"/>
    </location>
</feature>
<dbReference type="Pfam" id="PF14261">
    <property type="entry name" value="DUF4351"/>
    <property type="match status" value="1"/>
</dbReference>
<feature type="non-terminal residue" evidence="2">
    <location>
        <position position="1"/>
    </location>
</feature>
<sequence>QSLPDKARHDALEKLLVLSGLRKLEAVLKQEVNTMALVVDIRQNEFFRDAWQEGLKEGMEAGMQQGMEAGMQQGMKAGMQQGMKAGMQQGMKAGMQQGMEEGHQEGERSILLRLLTLRFGELPPERVAQIQHGNREQLCRWGERLLFAESLDAVFE</sequence>
<gene>
    <name evidence="2" type="ORF">CSA09_03705</name>
</gene>
<dbReference type="PANTHER" id="PTHR35586">
    <property type="entry name" value="SLL1691 PROTEIN"/>
    <property type="match status" value="1"/>
</dbReference>
<protein>
    <recommendedName>
        <fullName evidence="1">DUF4351 domain-containing protein</fullName>
    </recommendedName>
</protein>
<organism evidence="2 3">
    <name type="scientific">Candidatus Contendibacter odensensis</name>
    <dbReference type="NCBI Taxonomy" id="1400860"/>
    <lineage>
        <taxon>Bacteria</taxon>
        <taxon>Pseudomonadati</taxon>
        <taxon>Pseudomonadota</taxon>
        <taxon>Gammaproteobacteria</taxon>
        <taxon>Candidatus Competibacteraceae</taxon>
        <taxon>Candidatus Contendibacter</taxon>
    </lineage>
</organism>
<dbReference type="PANTHER" id="PTHR35586:SF1">
    <property type="entry name" value="SLL1691 PROTEIN"/>
    <property type="match status" value="1"/>
</dbReference>
<dbReference type="Proteomes" id="UP000229278">
    <property type="component" value="Unassembled WGS sequence"/>
</dbReference>
<evidence type="ECO:0000259" key="1">
    <source>
        <dbReference type="Pfam" id="PF14261"/>
    </source>
</evidence>
<accession>A0A2G6PEM3</accession>
<comment type="caution">
    <text evidence="2">The sequence shown here is derived from an EMBL/GenBank/DDBJ whole genome shotgun (WGS) entry which is preliminary data.</text>
</comment>
<evidence type="ECO:0000313" key="2">
    <source>
        <dbReference type="EMBL" id="PIE83011.1"/>
    </source>
</evidence>
<evidence type="ECO:0000313" key="3">
    <source>
        <dbReference type="Proteomes" id="UP000229278"/>
    </source>
</evidence>
<proteinExistence type="predicted"/>
<dbReference type="EMBL" id="PDTV01000008">
    <property type="protein sequence ID" value="PIE83011.1"/>
    <property type="molecule type" value="Genomic_DNA"/>
</dbReference>
<name>A0A2G6PEM3_9GAMM</name>
<dbReference type="InterPro" id="IPR025587">
    <property type="entry name" value="DUF4351"/>
</dbReference>
<reference evidence="2 3" key="1">
    <citation type="submission" date="2017-10" db="EMBL/GenBank/DDBJ databases">
        <title>Novel microbial diversity and functional potential in the marine mammal oral microbiome.</title>
        <authorList>
            <person name="Dudek N.K."/>
            <person name="Sun C.L."/>
            <person name="Burstein D."/>
            <person name="Kantor R.S."/>
            <person name="Aliaga Goltsman D.S."/>
            <person name="Bik E.M."/>
            <person name="Thomas B.C."/>
            <person name="Banfield J.F."/>
            <person name="Relman D.A."/>
        </authorList>
    </citation>
    <scope>NUCLEOTIDE SEQUENCE [LARGE SCALE GENOMIC DNA]</scope>
    <source>
        <strain evidence="2">DOLJORAL78_50_517</strain>
    </source>
</reference>
<dbReference type="AlphaFoldDB" id="A0A2G6PEM3"/>